<dbReference type="InParanoid" id="A0A5J5F491"/>
<dbReference type="Proteomes" id="UP000326924">
    <property type="component" value="Unassembled WGS sequence"/>
</dbReference>
<name>A0A5J5F491_9PEZI</name>
<keyword evidence="1" id="KW-0175">Coiled coil</keyword>
<gene>
    <name evidence="3" type="ORF">FN846DRAFT_497270</name>
</gene>
<feature type="compositionally biased region" description="Low complexity" evidence="2">
    <location>
        <begin position="325"/>
        <end position="356"/>
    </location>
</feature>
<feature type="region of interest" description="Disordered" evidence="2">
    <location>
        <begin position="1"/>
        <end position="51"/>
    </location>
</feature>
<organism evidence="3 4">
    <name type="scientific">Sphaerosporella brunnea</name>
    <dbReference type="NCBI Taxonomy" id="1250544"/>
    <lineage>
        <taxon>Eukaryota</taxon>
        <taxon>Fungi</taxon>
        <taxon>Dikarya</taxon>
        <taxon>Ascomycota</taxon>
        <taxon>Pezizomycotina</taxon>
        <taxon>Pezizomycetes</taxon>
        <taxon>Pezizales</taxon>
        <taxon>Pyronemataceae</taxon>
        <taxon>Sphaerosporella</taxon>
    </lineage>
</organism>
<dbReference type="EMBL" id="VXIS01000041">
    <property type="protein sequence ID" value="KAA8910928.1"/>
    <property type="molecule type" value="Genomic_DNA"/>
</dbReference>
<evidence type="ECO:0000313" key="3">
    <source>
        <dbReference type="EMBL" id="KAA8910928.1"/>
    </source>
</evidence>
<keyword evidence="4" id="KW-1185">Reference proteome</keyword>
<feature type="coiled-coil region" evidence="1">
    <location>
        <begin position="149"/>
        <end position="275"/>
    </location>
</feature>
<evidence type="ECO:0000256" key="1">
    <source>
        <dbReference type="SAM" id="Coils"/>
    </source>
</evidence>
<feature type="compositionally biased region" description="Basic and acidic residues" evidence="2">
    <location>
        <begin position="35"/>
        <end position="50"/>
    </location>
</feature>
<feature type="compositionally biased region" description="Polar residues" evidence="2">
    <location>
        <begin position="1"/>
        <end position="11"/>
    </location>
</feature>
<evidence type="ECO:0000313" key="4">
    <source>
        <dbReference type="Proteomes" id="UP000326924"/>
    </source>
</evidence>
<sequence length="390" mass="43428">MEPYTIQSQWGQLALQPRTPRPPVEPMAPTAATCTRERVAKPSSSDETRKSCAAVQKSQKVLSDLLSDNQQLCGRVHELDETLRAMRNAYAAENEKLKEDIVDLEERNETLKAENLELVVAATSDQDAQKLQEENFRLVRESLDSLVEIDRLLSEVKHADEELKKLRTKNQELSGKLESGRSTNAEALKKLEALQKERSQLQAEIAKHSERGDSAEVIRMRTKNEALREQNELLRTENEALTQELRTLHREASRVQSLEKELEEAREQLRIFQGQKPDGKPLSSQAVPFGEYTGTRPLSFGELTPSSKAKQFLSFALARSSIPQTNTSGLTTAPTPTPGTDSAHSSGSTSPIMTPISSPPQIPVDGMLKQGLEPQHPLYPRMGREFSSGP</sequence>
<evidence type="ECO:0000256" key="2">
    <source>
        <dbReference type="SAM" id="MobiDB-lite"/>
    </source>
</evidence>
<feature type="coiled-coil region" evidence="1">
    <location>
        <begin position="76"/>
        <end position="121"/>
    </location>
</feature>
<proteinExistence type="predicted"/>
<reference evidence="3 4" key="1">
    <citation type="submission" date="2019-09" db="EMBL/GenBank/DDBJ databases">
        <title>Draft genome of the ectomycorrhizal ascomycete Sphaerosporella brunnea.</title>
        <authorList>
            <consortium name="DOE Joint Genome Institute"/>
            <person name="Benucci G.M."/>
            <person name="Marozzi G."/>
            <person name="Antonielli L."/>
            <person name="Sanchez S."/>
            <person name="Marco P."/>
            <person name="Wang X."/>
            <person name="Falini L.B."/>
            <person name="Barry K."/>
            <person name="Haridas S."/>
            <person name="Lipzen A."/>
            <person name="Labutti K."/>
            <person name="Grigoriev I.V."/>
            <person name="Murat C."/>
            <person name="Martin F."/>
            <person name="Albertini E."/>
            <person name="Donnini D."/>
            <person name="Bonito G."/>
        </authorList>
    </citation>
    <scope>NUCLEOTIDE SEQUENCE [LARGE SCALE GENOMIC DNA]</scope>
    <source>
        <strain evidence="3 4">Sb_GMNB300</strain>
    </source>
</reference>
<feature type="region of interest" description="Disordered" evidence="2">
    <location>
        <begin position="324"/>
        <end position="390"/>
    </location>
</feature>
<protein>
    <submittedName>
        <fullName evidence="3">Uncharacterized protein</fullName>
    </submittedName>
</protein>
<accession>A0A5J5F491</accession>
<comment type="caution">
    <text evidence="3">The sequence shown here is derived from an EMBL/GenBank/DDBJ whole genome shotgun (WGS) entry which is preliminary data.</text>
</comment>
<dbReference type="AlphaFoldDB" id="A0A5J5F491"/>